<comment type="caution">
    <text evidence="2">The sequence shown here is derived from an EMBL/GenBank/DDBJ whole genome shotgun (WGS) entry which is preliminary data.</text>
</comment>
<accession>A0A2N3HF96</accession>
<proteinExistence type="predicted"/>
<feature type="signal peptide" evidence="1">
    <location>
        <begin position="1"/>
        <end position="22"/>
    </location>
</feature>
<dbReference type="AlphaFoldDB" id="A0A2N3HF96"/>
<keyword evidence="1" id="KW-0732">Signal</keyword>
<dbReference type="OrthoDB" id="1436634at2"/>
<keyword evidence="3" id="KW-1185">Reference proteome</keyword>
<evidence type="ECO:0008006" key="4">
    <source>
        <dbReference type="Google" id="ProtNLM"/>
    </source>
</evidence>
<sequence>MRTLRNLLVLTVVSISTLNTHAQNMIEDQKKSEKTFIEYADDALEVMTKEALNMDIKGVGIVCYIPGNETKSWISKMIVVKTTGTQKQNFIAVAHSKAAEMAETLINSGSNIREPKMGEFGYIGGVIKKIDSGYLLATFSGATGEQDVEVSTKVLDWFITKFQ</sequence>
<feature type="chain" id="PRO_5014923856" description="Heme-binding protein" evidence="1">
    <location>
        <begin position="23"/>
        <end position="163"/>
    </location>
</feature>
<evidence type="ECO:0000256" key="1">
    <source>
        <dbReference type="SAM" id="SignalP"/>
    </source>
</evidence>
<reference evidence="2 3" key="1">
    <citation type="submission" date="2017-12" db="EMBL/GenBank/DDBJ databases">
        <title>Confluentibacter flavum sp. nov., isolated from the saline lake.</title>
        <authorList>
            <person name="Yu L."/>
        </authorList>
    </citation>
    <scope>NUCLEOTIDE SEQUENCE [LARGE SCALE GENOMIC DNA]</scope>
    <source>
        <strain evidence="2 3">3B</strain>
    </source>
</reference>
<protein>
    <recommendedName>
        <fullName evidence="4">Heme-binding protein</fullName>
    </recommendedName>
</protein>
<gene>
    <name evidence="2" type="ORF">CSW08_16640</name>
</gene>
<dbReference type="RefSeq" id="WP_106661052.1">
    <property type="nucleotide sequence ID" value="NZ_PJEO01000056.1"/>
</dbReference>
<evidence type="ECO:0000313" key="3">
    <source>
        <dbReference type="Proteomes" id="UP000233435"/>
    </source>
</evidence>
<dbReference type="EMBL" id="PJEO01000056">
    <property type="protein sequence ID" value="PKQ43635.1"/>
    <property type="molecule type" value="Genomic_DNA"/>
</dbReference>
<dbReference type="Proteomes" id="UP000233435">
    <property type="component" value="Unassembled WGS sequence"/>
</dbReference>
<evidence type="ECO:0000313" key="2">
    <source>
        <dbReference type="EMBL" id="PKQ43635.1"/>
    </source>
</evidence>
<name>A0A2N3HF96_9FLAO</name>
<organism evidence="2 3">
    <name type="scientific">Confluentibacter flavum</name>
    <dbReference type="NCBI Taxonomy" id="1909700"/>
    <lineage>
        <taxon>Bacteria</taxon>
        <taxon>Pseudomonadati</taxon>
        <taxon>Bacteroidota</taxon>
        <taxon>Flavobacteriia</taxon>
        <taxon>Flavobacteriales</taxon>
        <taxon>Flavobacteriaceae</taxon>
        <taxon>Confluentibacter</taxon>
    </lineage>
</organism>